<feature type="region of interest" description="Disordered" evidence="1">
    <location>
        <begin position="1"/>
        <end position="20"/>
    </location>
</feature>
<evidence type="ECO:0000313" key="3">
    <source>
        <dbReference type="Proteomes" id="UP000824201"/>
    </source>
</evidence>
<sequence length="736" mass="81514">MSFKHANGENESKDIPYENGEPVGEIINELVPKKKVNNEESTIGVGESSQGTTSKVFIGWNGYKVTADKTNPDSIDYSSEEFTGFADKNTLINEATDMIPVYAVPNITLESDLEESPAKITISQTGMVTLDASVSEENKGYIFTGWEKDGERFVDETVYTLSPEDLREEHTYTACYDVVITYKIPVVNEDGTIGEGYNGITDIVSYGQALNGNYSIQAINAAKEAFDKTADKAFTGKWSTEENGTSVYVGTEGITKPLSLYPISTEAVKITYKIPKVNENGEAIVDENGKPTGYDNFTTNIPLGLALKDGYDDEAKLLVETRMSKGEYMFSGDWTTKEGSEEVYDRTAAITESITLYPILKEAVTITYKIPAADNTGKAVIGDDGTSTNGYDDFQVRIPKGETISDTYDKEASLEVAEVLEDTGWVFTGDWTATEGSEEVYKDATNENKTLYPILKHGKYIPVYFNMSDTVYSIGMVNDEVNGGFIFPKETVLLTTTNASTRGATSIDGRVVSAQFVGYSLVTIDSNGNRTSEKLYKAGETLSQTNLDSYDDDTHRIYAVWTQIQNISGASIYQNKDGSQDGLFTAAAVNTKILANAGLQNSEGASYDRHILYSKDSKYLIVNTDKVTWNNTLYKQYFDKDFVPDENWSIYTSYLYNISSPLDQYGVCPYLSFNYKNDNGANGVGNFRDEDNQTVEYTLEGVAKELLSLNEEVQKSYSWYNYIDLIKDYARGGETN</sequence>
<gene>
    <name evidence="2" type="ORF">IAC96_14055</name>
</gene>
<feature type="compositionally biased region" description="Basic and acidic residues" evidence="1">
    <location>
        <begin position="1"/>
        <end position="16"/>
    </location>
</feature>
<evidence type="ECO:0000313" key="2">
    <source>
        <dbReference type="EMBL" id="HIR90063.1"/>
    </source>
</evidence>
<dbReference type="EMBL" id="DVHN01000196">
    <property type="protein sequence ID" value="HIR90063.1"/>
    <property type="molecule type" value="Genomic_DNA"/>
</dbReference>
<evidence type="ECO:0000256" key="1">
    <source>
        <dbReference type="SAM" id="MobiDB-lite"/>
    </source>
</evidence>
<organism evidence="2 3">
    <name type="scientific">Candidatus Fimimorpha faecalis</name>
    <dbReference type="NCBI Taxonomy" id="2840824"/>
    <lineage>
        <taxon>Bacteria</taxon>
        <taxon>Bacillati</taxon>
        <taxon>Bacillota</taxon>
        <taxon>Clostridia</taxon>
        <taxon>Eubacteriales</taxon>
        <taxon>Candidatus Fimimorpha</taxon>
    </lineage>
</organism>
<reference evidence="2" key="2">
    <citation type="journal article" date="2021" name="PeerJ">
        <title>Extensive microbial diversity within the chicken gut microbiome revealed by metagenomics and culture.</title>
        <authorList>
            <person name="Gilroy R."/>
            <person name="Ravi A."/>
            <person name="Getino M."/>
            <person name="Pursley I."/>
            <person name="Horton D.L."/>
            <person name="Alikhan N.F."/>
            <person name="Baker D."/>
            <person name="Gharbi K."/>
            <person name="Hall N."/>
            <person name="Watson M."/>
            <person name="Adriaenssens E.M."/>
            <person name="Foster-Nyarko E."/>
            <person name="Jarju S."/>
            <person name="Secka A."/>
            <person name="Antonio M."/>
            <person name="Oren A."/>
            <person name="Chaudhuri R.R."/>
            <person name="La Ragione R."/>
            <person name="Hildebrand F."/>
            <person name="Pallen M.J."/>
        </authorList>
    </citation>
    <scope>NUCLEOTIDE SEQUENCE</scope>
    <source>
        <strain evidence="2">ChiW13-3771</strain>
    </source>
</reference>
<name>A0A9D1EHJ1_9FIRM</name>
<protein>
    <submittedName>
        <fullName evidence="2">Uncharacterized protein</fullName>
    </submittedName>
</protein>
<reference evidence="2" key="1">
    <citation type="submission" date="2020-10" db="EMBL/GenBank/DDBJ databases">
        <authorList>
            <person name="Gilroy R."/>
        </authorList>
    </citation>
    <scope>NUCLEOTIDE SEQUENCE</scope>
    <source>
        <strain evidence="2">ChiW13-3771</strain>
    </source>
</reference>
<accession>A0A9D1EHJ1</accession>
<dbReference type="AlphaFoldDB" id="A0A9D1EHJ1"/>
<comment type="caution">
    <text evidence="2">The sequence shown here is derived from an EMBL/GenBank/DDBJ whole genome shotgun (WGS) entry which is preliminary data.</text>
</comment>
<dbReference type="Proteomes" id="UP000824201">
    <property type="component" value="Unassembled WGS sequence"/>
</dbReference>
<proteinExistence type="predicted"/>